<evidence type="ECO:0000313" key="1">
    <source>
        <dbReference type="EMBL" id="MBI6883187.1"/>
    </source>
</evidence>
<comment type="caution">
    <text evidence="1">The sequence shown here is derived from an EMBL/GenBank/DDBJ whole genome shotgun (WGS) entry which is preliminary data.</text>
</comment>
<accession>A0A8I1ED60</accession>
<evidence type="ECO:0000313" key="2">
    <source>
        <dbReference type="Proteomes" id="UP000637061"/>
    </source>
</evidence>
<proteinExistence type="predicted"/>
<dbReference type="EMBL" id="JAEHTE010000002">
    <property type="protein sequence ID" value="MBI6883187.1"/>
    <property type="molecule type" value="Genomic_DNA"/>
</dbReference>
<name>A0A8I1ED60_PSEPU</name>
<dbReference type="Proteomes" id="UP000637061">
    <property type="component" value="Unassembled WGS sequence"/>
</dbReference>
<dbReference type="RefSeq" id="WP_198746801.1">
    <property type="nucleotide sequence ID" value="NZ_JAEHTE010000002.1"/>
</dbReference>
<sequence length="248" mass="27657">MAFESGEIKKLFSITGAPESFSELPVEFQSPENAKSWLQLKLVMLTPGSGGAAVEYFEQIPSEIRDSGICKILARQFPLEVGHIDDSIDDYLDVVLEAIRGDAVSLNFISQAYKNTETLDFLISRMGNTFQLCLNDSSWARTAMTPVLLEKACIQCPRVALYAKSDQITDKFCEILLRNHYDSFTRIRSDNGLDMLARAISQGHWPHVSNRPQLQKPVSVANGARLLLTSLSENQETLYLAYLTSSPT</sequence>
<gene>
    <name evidence="1" type="ORF">JEU22_04615</name>
</gene>
<organism evidence="1 2">
    <name type="scientific">Pseudomonas putida</name>
    <name type="common">Arthrobacter siderocapsulatus</name>
    <dbReference type="NCBI Taxonomy" id="303"/>
    <lineage>
        <taxon>Bacteria</taxon>
        <taxon>Pseudomonadati</taxon>
        <taxon>Pseudomonadota</taxon>
        <taxon>Gammaproteobacteria</taxon>
        <taxon>Pseudomonadales</taxon>
        <taxon>Pseudomonadaceae</taxon>
        <taxon>Pseudomonas</taxon>
    </lineage>
</organism>
<protein>
    <submittedName>
        <fullName evidence="1">Uncharacterized protein</fullName>
    </submittedName>
</protein>
<dbReference type="AlphaFoldDB" id="A0A8I1ED60"/>
<reference evidence="1" key="1">
    <citation type="submission" date="2020-12" db="EMBL/GenBank/DDBJ databases">
        <title>Enhanced detection system for hospital associated transmission using whole genome sequencing surveillance.</title>
        <authorList>
            <person name="Harrison L.H."/>
            <person name="Van Tyne D."/>
            <person name="Marsh J.W."/>
            <person name="Griffith M.P."/>
            <person name="Snyder D.J."/>
            <person name="Cooper V.S."/>
            <person name="Mustapha M."/>
        </authorList>
    </citation>
    <scope>NUCLEOTIDE SEQUENCE</scope>
    <source>
        <strain evidence="1">PSB00042</strain>
    </source>
</reference>